<dbReference type="VEuPathDB" id="TrichDB:TRFO_18371"/>
<protein>
    <submittedName>
        <fullName evidence="3">Uncharacterized protein</fullName>
    </submittedName>
</protein>
<gene>
    <name evidence="3" type="ORF">TRFO_18371</name>
</gene>
<feature type="signal peptide" evidence="2">
    <location>
        <begin position="1"/>
        <end position="16"/>
    </location>
</feature>
<keyword evidence="2" id="KW-0732">Signal</keyword>
<evidence type="ECO:0000313" key="4">
    <source>
        <dbReference type="Proteomes" id="UP000179807"/>
    </source>
</evidence>
<organism evidence="3 4">
    <name type="scientific">Tritrichomonas foetus</name>
    <dbReference type="NCBI Taxonomy" id="1144522"/>
    <lineage>
        <taxon>Eukaryota</taxon>
        <taxon>Metamonada</taxon>
        <taxon>Parabasalia</taxon>
        <taxon>Tritrichomonadida</taxon>
        <taxon>Tritrichomonadidae</taxon>
        <taxon>Tritrichomonas</taxon>
    </lineage>
</organism>
<dbReference type="Proteomes" id="UP000179807">
    <property type="component" value="Unassembled WGS sequence"/>
</dbReference>
<accession>A0A1J4KLH4</accession>
<proteinExistence type="predicted"/>
<feature type="region of interest" description="Disordered" evidence="1">
    <location>
        <begin position="1431"/>
        <end position="1453"/>
    </location>
</feature>
<sequence>MPFWFGIVLFACFGASEDYMYDTTKTPGTKIVDDGQESIVINMESFSGDLDVRGLYYFKESITLPLEYAQNISRFKGDSKNTIISFPNGTTSVVANCVGSFTLLGLEQDPMTTISIYNYDRNGFDVDIQNFGIKALYINQRSAVTISNNSTFLKESREAISLAFDLISCSCVYLESPFNPDFQVKFKLNKDDTDRNHEIKHVNNDGYDFKIVSGSYSNSDRYYFVEDYMYGLDYGLSYEVEFKGTGPRELQIKYNKHSYSEKLGYSASSEFPGFSDIRYYYGIKVLDIRGYSKSLILTSSQISPDLEIIADDEREYQIDFLPDGINKTFSINLVVQGTIKLGSISGDTHIKNLVANSATITLLQEGNFSVSLKSSKMILHNGFQDDKISFEFGNIEYSNIILPYGKNLSIPRVKAIPGSLNIIMEAFQYPIVAYSSENELELEDVSQDFTNKITLESDQISNIEDLYSIQLVPMEKTTTNGITLYGIGANLTLQKIEYQEKVCYKISPNSICPEDYKIQVSDIGGMRNISDLHLTYDNSITEVEIPVYVINNETINIHGNGNLLDHQLTLKFTSSTSIFSIGSLTLSNGYFSLNTGNSLSHNRIEKTYIENSVVTGISYLGSFLYIDSNSSVEISTCRIYYGFIKSNGKSIGSLKCNSFVTLMYIEVIFDEVEEYTLENPVFFNTTFNMEENSNYKVHAQRSFLIDTIYFVNINMSNSVGIKSYYLEVEKTNLTELKLCYRPDSGYECIDDFIPVESLDRYHKVDSIYVAGEYSSLKLELYRESIFNGVDIYTADTGDTLSSAKEIVVSYETSYRDKTEELIKYVRLHGHSFYYNKYDYTYAENIIIDDAFLQIRENGEKVEILSGYLQTSVTNLDFIKLHYGGSKPSGILMTANSLGTITSLPEIVFNGQSPSGNSLSAPFIKMSYQLYQEFDTYLKFENQLIGDDVITLKCKHVSNNMNEYILTILKSDGLHDLFSGITHDQEKPTIFNLTYLTNIRSLHFITAKNYSIDVLNFQNITISGGYGTVVDIIGSKDSDVAIETNSEIILNIRAKVNDLAIKQIGCIKIVIPQFNVKTFTIQSGGKFYFESIVPDSSIVLQSENPELFFSDSIPSICVVGAIDLTVTALFSKDVAVFDNMIKISDEYFFLSENLKTEVVDEYAIYRCEIIVYTKIYTPKLCIGDVKDCPEDYYHYDGYSYGTNMHEVKGFSSIEEIVFYNNNNVKLLLEGLGNNIRITTKSTGFSSAGLLIIKNCADKPIDITLNGSLSIQSSTSKEYDNTFLPINLNHIEVNSGIINLFDINSNLTINKEGRASIGLSNEVHNEEIIVNYYNKIEPLSFYFGGEYLVSIPYVTLNLFAVNYENNEAFLSINSQNHGSPTEEQFRNCFKNRYKIVNKHENCEYEIKEATYDYGYMKYDIILTSKSMDKCTTSDPLPSSHISSSQVQPPIPNTPEEVPTITVDVDKEEVILTDKGVEGVEIPDSGIVIVENEKTNFTITGSNNVNNGKANIYVGVKNEGTTINIEKKDNYENVEYGISVNEKNPTV</sequence>
<evidence type="ECO:0000256" key="2">
    <source>
        <dbReference type="SAM" id="SignalP"/>
    </source>
</evidence>
<dbReference type="RefSeq" id="XP_068365122.1">
    <property type="nucleotide sequence ID" value="XM_068500143.1"/>
</dbReference>
<dbReference type="EMBL" id="MLAK01000574">
    <property type="protein sequence ID" value="OHT11986.1"/>
    <property type="molecule type" value="Genomic_DNA"/>
</dbReference>
<keyword evidence="4" id="KW-1185">Reference proteome</keyword>
<evidence type="ECO:0000313" key="3">
    <source>
        <dbReference type="EMBL" id="OHT11986.1"/>
    </source>
</evidence>
<feature type="compositionally biased region" description="Low complexity" evidence="1">
    <location>
        <begin position="1431"/>
        <end position="1445"/>
    </location>
</feature>
<feature type="chain" id="PRO_5013198771" evidence="2">
    <location>
        <begin position="17"/>
        <end position="1544"/>
    </location>
</feature>
<reference evidence="3" key="1">
    <citation type="submission" date="2016-10" db="EMBL/GenBank/DDBJ databases">
        <authorList>
            <person name="Benchimol M."/>
            <person name="Almeida L.G."/>
            <person name="Vasconcelos A.T."/>
            <person name="Perreira-Neves A."/>
            <person name="Rosa I.A."/>
            <person name="Tasca T."/>
            <person name="Bogo M.R."/>
            <person name="de Souza W."/>
        </authorList>
    </citation>
    <scope>NUCLEOTIDE SEQUENCE [LARGE SCALE GENOMIC DNA]</scope>
    <source>
        <strain evidence="3">K</strain>
    </source>
</reference>
<evidence type="ECO:0000256" key="1">
    <source>
        <dbReference type="SAM" id="MobiDB-lite"/>
    </source>
</evidence>
<name>A0A1J4KLH4_9EUKA</name>
<comment type="caution">
    <text evidence="3">The sequence shown here is derived from an EMBL/GenBank/DDBJ whole genome shotgun (WGS) entry which is preliminary data.</text>
</comment>
<dbReference type="GeneID" id="94834847"/>